<gene>
    <name evidence="1" type="ORF">S7S_02280</name>
</gene>
<dbReference type="EMBL" id="CP004387">
    <property type="protein sequence ID" value="AJD46878.1"/>
    <property type="molecule type" value="Genomic_DNA"/>
</dbReference>
<dbReference type="RefSeq" id="WP_008739344.1">
    <property type="nucleotide sequence ID" value="NZ_CP004387.1"/>
</dbReference>
<dbReference type="AlphaFoldDB" id="A0A0B4XJZ3"/>
<accession>A0A0B4XJZ3</accession>
<organism evidence="1 2">
    <name type="scientific">Isoalcanivorax pacificus W11-5</name>
    <dbReference type="NCBI Taxonomy" id="391936"/>
    <lineage>
        <taxon>Bacteria</taxon>
        <taxon>Pseudomonadati</taxon>
        <taxon>Pseudomonadota</taxon>
        <taxon>Gammaproteobacteria</taxon>
        <taxon>Oceanospirillales</taxon>
        <taxon>Alcanivoracaceae</taxon>
        <taxon>Isoalcanivorax</taxon>
    </lineage>
</organism>
<name>A0A0B4XJZ3_9GAMM</name>
<dbReference type="Proteomes" id="UP000006764">
    <property type="component" value="Chromosome"/>
</dbReference>
<proteinExistence type="predicted"/>
<reference evidence="1 2" key="1">
    <citation type="journal article" date="2012" name="J. Bacteriol.">
        <title>Genome sequence of an alkane-degrading bacterium, Alcanivorax pacificus type strain W11-5, isolated from deep sea sediment.</title>
        <authorList>
            <person name="Lai Q."/>
            <person name="Shao Z."/>
        </authorList>
    </citation>
    <scope>NUCLEOTIDE SEQUENCE [LARGE SCALE GENOMIC DNA]</scope>
    <source>
        <strain evidence="1 2">W11-5</strain>
    </source>
</reference>
<evidence type="ECO:0008006" key="3">
    <source>
        <dbReference type="Google" id="ProtNLM"/>
    </source>
</evidence>
<keyword evidence="2" id="KW-1185">Reference proteome</keyword>
<evidence type="ECO:0000313" key="2">
    <source>
        <dbReference type="Proteomes" id="UP000006764"/>
    </source>
</evidence>
<protein>
    <recommendedName>
        <fullName evidence="3">Lipopolysaccharide kinase</fullName>
    </recommendedName>
</protein>
<dbReference type="OrthoDB" id="6076463at2"/>
<dbReference type="STRING" id="391936.S7S_02280"/>
<dbReference type="KEGG" id="apac:S7S_02280"/>
<dbReference type="HOGENOM" id="CLU_1163945_0_0_6"/>
<sequence length="238" mass="25853">MNWRLSVPGALGDEQVARLLQAPGDVISGKPGAVQVIRLHQEGQLFFRKQAPAEPLARLMARFLRGGYWCSLPELEARNLQQLKTHGFAVIEVLAAGTAWRWGRPVAGVLLSAALDADSLEHRLNHADASARLLLAHAYGALAGALHQVGGYDALRAKDVLVDDAGQLVLLDREKPLGRAGWRARRATRSLQRAWFRNRRSGLVLDDAGMQAFWAGYGEGAGISDVVLADIQRVVDAS</sequence>
<evidence type="ECO:0000313" key="1">
    <source>
        <dbReference type="EMBL" id="AJD46878.1"/>
    </source>
</evidence>